<evidence type="ECO:0000313" key="2">
    <source>
        <dbReference type="EMBL" id="CAA9381696.1"/>
    </source>
</evidence>
<feature type="compositionally biased region" description="Basic residues" evidence="1">
    <location>
        <begin position="574"/>
        <end position="584"/>
    </location>
</feature>
<protein>
    <submittedName>
        <fullName evidence="2">CBM57</fullName>
    </submittedName>
</protein>
<feature type="compositionally biased region" description="Basic and acidic residues" evidence="1">
    <location>
        <begin position="705"/>
        <end position="734"/>
    </location>
</feature>
<feature type="non-terminal residue" evidence="2">
    <location>
        <position position="828"/>
    </location>
</feature>
<feature type="compositionally biased region" description="Basic residues" evidence="1">
    <location>
        <begin position="765"/>
        <end position="781"/>
    </location>
</feature>
<evidence type="ECO:0000256" key="1">
    <source>
        <dbReference type="SAM" id="MobiDB-lite"/>
    </source>
</evidence>
<feature type="compositionally biased region" description="Basic residues" evidence="1">
    <location>
        <begin position="318"/>
        <end position="357"/>
    </location>
</feature>
<reference evidence="2" key="1">
    <citation type="submission" date="2020-02" db="EMBL/GenBank/DDBJ databases">
        <authorList>
            <person name="Meier V. D."/>
        </authorList>
    </citation>
    <scope>NUCLEOTIDE SEQUENCE</scope>
    <source>
        <strain evidence="2">AVDCRST_MAG64</strain>
    </source>
</reference>
<feature type="compositionally biased region" description="Basic and acidic residues" evidence="1">
    <location>
        <begin position="268"/>
        <end position="280"/>
    </location>
</feature>
<feature type="compositionally biased region" description="Low complexity" evidence="1">
    <location>
        <begin position="421"/>
        <end position="430"/>
    </location>
</feature>
<gene>
    <name evidence="2" type="ORF">AVDCRST_MAG64-701</name>
</gene>
<sequence length="828" mass="96993">AFSAQSYRSGSKCPCPRRPPGGGGTRVPPPDARRPRAQRAAGRRRGVGRVHRRGRQRVGAGLVLHRRHRQHGHVRGCRHGGRRALRDAPHRHVLVRDARRERRLHAPPAVHRPPRRRRQAPVQRRRRGRARPDGPRRRRGGRSADGAGQDVQRHGHRRRAGHGVHRRRGLAPDAVGVRARAGRRPRHRPRRPVRAVRPGGFGVAGQPHLDRRVRRRDRLRARALRRRHDVLAAGDARRRGHVVRARGARPRDAPRVPRAGGQRRRRVRLEQRRRGDDVRGGRTRGVGGRHRAAGRRRRVERLHRLCRQVLERRRVLHRRRRQHRHVRRRQHVRRRALRHPPHRRVLVRQGRRERRLHAPAAVHRPLRSGRRAPLQRRRRGRARPDEPRHRRGGRHADGAGQDVQRQGRRRHAQPGVHAGRRGPPGAVGVRARPRGRRHPPRRPGRLGRHGPQRRAHPRHLAGPERQRGQLPARALERRRHDVRARRHARREPDVVRGLRPRPGQDLRVPGPRRQRGRHVGLEQHRLGEGAGRQHQHQLDQRQVRAAHARRGGRRGGERQAVRVRRVHEQQPERRHARRRVRRERQHLVDRRPDARADHPRLHRRRRLDDLGGRVLQQQRRDREQPGLQVQHGDEHLVARAEPAGGAGRRRDGDRRPRAALLGRADRQQLRLVGPLAAEPRQRRRRVGRRHPRPPADQPPGRHRAERQDLFDRRDVRQAGDHRQPVDRPRLRPGDPRLVGGEVPPLGPRPHRPVHVPPQWADRDRRRVRQRHGPHARGHRVRPRDQHLGPADPPARRPQERRRRVHERQDRRHRRQRPGRDLDHVGRGV</sequence>
<dbReference type="EMBL" id="CADCUQ010000174">
    <property type="protein sequence ID" value="CAA9381696.1"/>
    <property type="molecule type" value="Genomic_DNA"/>
</dbReference>
<feature type="region of interest" description="Disordered" evidence="1">
    <location>
        <begin position="236"/>
        <end position="296"/>
    </location>
</feature>
<feature type="compositionally biased region" description="Basic residues" evidence="1">
    <location>
        <begin position="64"/>
        <end position="83"/>
    </location>
</feature>
<feature type="compositionally biased region" description="Basic residues" evidence="1">
    <location>
        <begin position="112"/>
        <end position="129"/>
    </location>
</feature>
<feature type="compositionally biased region" description="Basic residues" evidence="1">
    <location>
        <begin position="238"/>
        <end position="248"/>
    </location>
</feature>
<feature type="compositionally biased region" description="Basic residues" evidence="1">
    <location>
        <begin position="154"/>
        <end position="169"/>
    </location>
</feature>
<feature type="compositionally biased region" description="Basic and acidic residues" evidence="1">
    <location>
        <begin position="817"/>
        <end position="828"/>
    </location>
</feature>
<proteinExistence type="predicted"/>
<name>A0A6J4NDC9_9BACT</name>
<feature type="compositionally biased region" description="Basic and acidic residues" evidence="1">
    <location>
        <begin position="84"/>
        <end position="100"/>
    </location>
</feature>
<feature type="region of interest" description="Disordered" evidence="1">
    <location>
        <begin position="318"/>
        <end position="828"/>
    </location>
</feature>
<organism evidence="2">
    <name type="scientific">uncultured Phycisphaerae bacterium</name>
    <dbReference type="NCBI Taxonomy" id="904963"/>
    <lineage>
        <taxon>Bacteria</taxon>
        <taxon>Pseudomonadati</taxon>
        <taxon>Planctomycetota</taxon>
        <taxon>Phycisphaerae</taxon>
        <taxon>environmental samples</taxon>
    </lineage>
</organism>
<feature type="compositionally biased region" description="Basic residues" evidence="1">
    <location>
        <begin position="180"/>
        <end position="194"/>
    </location>
</feature>
<feature type="compositionally biased region" description="Basic residues" evidence="1">
    <location>
        <begin position="287"/>
        <end position="296"/>
    </location>
</feature>
<feature type="compositionally biased region" description="Basic residues" evidence="1">
    <location>
        <begin position="431"/>
        <end position="459"/>
    </location>
</feature>
<feature type="compositionally biased region" description="Basic residues" evidence="1">
    <location>
        <begin position="544"/>
        <end position="553"/>
    </location>
</feature>
<feature type="compositionally biased region" description="Basic residues" evidence="1">
    <location>
        <begin position="798"/>
        <end position="816"/>
    </location>
</feature>
<feature type="compositionally biased region" description="Basic residues" evidence="1">
    <location>
        <begin position="681"/>
        <end position="692"/>
    </location>
</feature>
<feature type="region of interest" description="Disordered" evidence="1">
    <location>
        <begin position="1"/>
        <end position="206"/>
    </location>
</feature>
<accession>A0A6J4NDC9</accession>
<feature type="compositionally biased region" description="Basic and acidic residues" evidence="1">
    <location>
        <begin position="585"/>
        <end position="599"/>
    </location>
</feature>
<feature type="compositionally biased region" description="Basic residues" evidence="1">
    <location>
        <begin position="480"/>
        <end position="489"/>
    </location>
</feature>
<feature type="non-terminal residue" evidence="2">
    <location>
        <position position="1"/>
    </location>
</feature>
<feature type="compositionally biased region" description="Basic and acidic residues" evidence="1">
    <location>
        <begin position="554"/>
        <end position="573"/>
    </location>
</feature>
<feature type="compositionally biased region" description="Basic residues" evidence="1">
    <location>
        <begin position="35"/>
        <end position="56"/>
    </location>
</feature>
<dbReference type="AlphaFoldDB" id="A0A6J4NDC9"/>
<feature type="compositionally biased region" description="Basic residues" evidence="1">
    <location>
        <begin position="364"/>
        <end position="381"/>
    </location>
</feature>